<keyword evidence="2" id="KW-1185">Reference proteome</keyword>
<protein>
    <submittedName>
        <fullName evidence="1">Uncharacterized protein</fullName>
    </submittedName>
</protein>
<proteinExistence type="predicted"/>
<gene>
    <name evidence="1" type="ORF">HPB47_004966</name>
</gene>
<reference evidence="1 2" key="1">
    <citation type="journal article" date="2020" name="Cell">
        <title>Large-Scale Comparative Analyses of Tick Genomes Elucidate Their Genetic Diversity and Vector Capacities.</title>
        <authorList>
            <consortium name="Tick Genome and Microbiome Consortium (TIGMIC)"/>
            <person name="Jia N."/>
            <person name="Wang J."/>
            <person name="Shi W."/>
            <person name="Du L."/>
            <person name="Sun Y."/>
            <person name="Zhan W."/>
            <person name="Jiang J.F."/>
            <person name="Wang Q."/>
            <person name="Zhang B."/>
            <person name="Ji P."/>
            <person name="Bell-Sakyi L."/>
            <person name="Cui X.M."/>
            <person name="Yuan T.T."/>
            <person name="Jiang B.G."/>
            <person name="Yang W.F."/>
            <person name="Lam T.T."/>
            <person name="Chang Q.C."/>
            <person name="Ding S.J."/>
            <person name="Wang X.J."/>
            <person name="Zhu J.G."/>
            <person name="Ruan X.D."/>
            <person name="Zhao L."/>
            <person name="Wei J.T."/>
            <person name="Ye R.Z."/>
            <person name="Que T.C."/>
            <person name="Du C.H."/>
            <person name="Zhou Y.H."/>
            <person name="Cheng J.X."/>
            <person name="Dai P.F."/>
            <person name="Guo W.B."/>
            <person name="Han X.H."/>
            <person name="Huang E.J."/>
            <person name="Li L.F."/>
            <person name="Wei W."/>
            <person name="Gao Y.C."/>
            <person name="Liu J.Z."/>
            <person name="Shao H.Z."/>
            <person name="Wang X."/>
            <person name="Wang C.C."/>
            <person name="Yang T.C."/>
            <person name="Huo Q.B."/>
            <person name="Li W."/>
            <person name="Chen H.Y."/>
            <person name="Chen S.E."/>
            <person name="Zhou L.G."/>
            <person name="Ni X.B."/>
            <person name="Tian J.H."/>
            <person name="Sheng Y."/>
            <person name="Liu T."/>
            <person name="Pan Y.S."/>
            <person name="Xia L.Y."/>
            <person name="Li J."/>
            <person name="Zhao F."/>
            <person name="Cao W.C."/>
        </authorList>
    </citation>
    <scope>NUCLEOTIDE SEQUENCE [LARGE SCALE GENOMIC DNA]</scope>
    <source>
        <strain evidence="1">Iper-2018</strain>
    </source>
</reference>
<evidence type="ECO:0000313" key="1">
    <source>
        <dbReference type="EMBL" id="KAG0418327.1"/>
    </source>
</evidence>
<comment type="caution">
    <text evidence="1">The sequence shown here is derived from an EMBL/GenBank/DDBJ whole genome shotgun (WGS) entry which is preliminary data.</text>
</comment>
<organism evidence="1 2">
    <name type="scientific">Ixodes persulcatus</name>
    <name type="common">Taiga tick</name>
    <dbReference type="NCBI Taxonomy" id="34615"/>
    <lineage>
        <taxon>Eukaryota</taxon>
        <taxon>Metazoa</taxon>
        <taxon>Ecdysozoa</taxon>
        <taxon>Arthropoda</taxon>
        <taxon>Chelicerata</taxon>
        <taxon>Arachnida</taxon>
        <taxon>Acari</taxon>
        <taxon>Parasitiformes</taxon>
        <taxon>Ixodida</taxon>
        <taxon>Ixodoidea</taxon>
        <taxon>Ixodidae</taxon>
        <taxon>Ixodinae</taxon>
        <taxon>Ixodes</taxon>
    </lineage>
</organism>
<dbReference type="EMBL" id="JABSTQ010010744">
    <property type="protein sequence ID" value="KAG0418327.1"/>
    <property type="molecule type" value="Genomic_DNA"/>
</dbReference>
<accession>A0AC60PED2</accession>
<dbReference type="Proteomes" id="UP000805193">
    <property type="component" value="Unassembled WGS sequence"/>
</dbReference>
<evidence type="ECO:0000313" key="2">
    <source>
        <dbReference type="Proteomes" id="UP000805193"/>
    </source>
</evidence>
<feature type="non-terminal residue" evidence="1">
    <location>
        <position position="242"/>
    </location>
</feature>
<sequence>MPSKSSTRSDPAGIQPVGGAARDAKTVMVLSTFSHTSIEDVRSAVPDGLLWFQTSIYEDRDFTKHLVQRAERAGYKALLLTVDMAVPGQWKAKHITDAASLIDRPNFAANLLGTSMNHYADNRGGGYAGMIDASVTWDDVTWLKGISKLPIVAKGILTAEDAEEAIKHGVSAILVSNHGGRQLDGLPSTIEALPEVVRAVRGRVEVYLDGGVRQGTDVVKALALGARAVFVGRPAIWGLAYN</sequence>
<name>A0AC60PED2_IXOPE</name>